<gene>
    <name evidence="4" type="ORF">NBEOAGPD_4711</name>
</gene>
<keyword evidence="5" id="KW-1185">Reference proteome</keyword>
<organism evidence="4 5">
    <name type="scientific">Methylobacterium gregans</name>
    <dbReference type="NCBI Taxonomy" id="374424"/>
    <lineage>
        <taxon>Bacteria</taxon>
        <taxon>Pseudomonadati</taxon>
        <taxon>Pseudomonadota</taxon>
        <taxon>Alphaproteobacteria</taxon>
        <taxon>Hyphomicrobiales</taxon>
        <taxon>Methylobacteriaceae</taxon>
        <taxon>Methylobacterium</taxon>
    </lineage>
</organism>
<dbReference type="GO" id="GO:0003676">
    <property type="term" value="F:nucleic acid binding"/>
    <property type="evidence" value="ECO:0007669"/>
    <property type="project" value="InterPro"/>
</dbReference>
<comment type="caution">
    <text evidence="4">The sequence shown here is derived from an EMBL/GenBank/DDBJ whole genome shotgun (WGS) entry which is preliminary data.</text>
</comment>
<evidence type="ECO:0000313" key="5">
    <source>
        <dbReference type="Proteomes" id="UP001055108"/>
    </source>
</evidence>
<feature type="domain" description="HIRAN" evidence="3">
    <location>
        <begin position="30"/>
        <end position="131"/>
    </location>
</feature>
<dbReference type="SMART" id="SM00910">
    <property type="entry name" value="HIRAN"/>
    <property type="match status" value="1"/>
</dbReference>
<keyword evidence="1" id="KW-0479">Metal-binding</keyword>
<evidence type="ECO:0000256" key="1">
    <source>
        <dbReference type="ARBA" id="ARBA00022723"/>
    </source>
</evidence>
<dbReference type="RefSeq" id="WP_238306695.1">
    <property type="nucleotide sequence ID" value="NZ_BPQM01000140.1"/>
</dbReference>
<reference evidence="4" key="1">
    <citation type="journal article" date="2016" name="Front. Microbiol.">
        <title>Genome Sequence of the Piezophilic, Mesophilic Sulfate-Reducing Bacterium Desulfovibrio indicus J2T.</title>
        <authorList>
            <person name="Cao J."/>
            <person name="Maignien L."/>
            <person name="Shao Z."/>
            <person name="Alain K."/>
            <person name="Jebbar M."/>
        </authorList>
    </citation>
    <scope>NUCLEOTIDE SEQUENCE</scope>
    <source>
        <strain evidence="4">NBRC 103626</strain>
    </source>
</reference>
<dbReference type="AlphaFoldDB" id="A0AA37HST5"/>
<evidence type="ECO:0000256" key="2">
    <source>
        <dbReference type="ARBA" id="ARBA00022801"/>
    </source>
</evidence>
<accession>A0AA37HST5</accession>
<keyword evidence="2" id="KW-0378">Hydrolase</keyword>
<dbReference type="EMBL" id="BPQM01000140">
    <property type="protein sequence ID" value="GJD81462.1"/>
    <property type="molecule type" value="Genomic_DNA"/>
</dbReference>
<proteinExistence type="predicted"/>
<dbReference type="Gene3D" id="3.30.70.2330">
    <property type="match status" value="1"/>
</dbReference>
<dbReference type="Pfam" id="PF08797">
    <property type="entry name" value="HIRAN"/>
    <property type="match status" value="1"/>
</dbReference>
<dbReference type="InterPro" id="IPR014905">
    <property type="entry name" value="HIRAN"/>
</dbReference>
<dbReference type="GO" id="GO:0016818">
    <property type="term" value="F:hydrolase activity, acting on acid anhydrides, in phosphorus-containing anhydrides"/>
    <property type="evidence" value="ECO:0007669"/>
    <property type="project" value="InterPro"/>
</dbReference>
<protein>
    <recommendedName>
        <fullName evidence="3">HIRAN domain-containing protein</fullName>
    </recommendedName>
</protein>
<name>A0AA37HST5_9HYPH</name>
<dbReference type="GO" id="GO:0008270">
    <property type="term" value="F:zinc ion binding"/>
    <property type="evidence" value="ECO:0007669"/>
    <property type="project" value="InterPro"/>
</dbReference>
<sequence length="288" mass="32309">MSDDAYPDLSGLDGTDVAVEIPALLAAEPWFATEVAGLQFYEYGRVDELTGERVLPLPGDRLHLVREPANPHDPNAVQVWWRNSRMLGHMPRFTAERVAPLMDAGAAARAYVHTPGDGEAWSLRALVVGPAAETIHGRYIQHIADAAMCRSDAECERDRLLYDRAERNRLTLRQHRRRRLRDAVEVLRHVPCEPVLPEPNAQGRTDVDDIADVLRCSRSTVVRIAASVGIALGRWDYAVEVTPELRAALLEWDRKPKRGGKLPKLKGSLGFREFYAEPDTGGVYARYW</sequence>
<evidence type="ECO:0000313" key="4">
    <source>
        <dbReference type="EMBL" id="GJD81462.1"/>
    </source>
</evidence>
<evidence type="ECO:0000259" key="3">
    <source>
        <dbReference type="SMART" id="SM00910"/>
    </source>
</evidence>
<dbReference type="Proteomes" id="UP001055108">
    <property type="component" value="Unassembled WGS sequence"/>
</dbReference>
<reference evidence="4" key="2">
    <citation type="submission" date="2021-08" db="EMBL/GenBank/DDBJ databases">
        <authorList>
            <person name="Tani A."/>
            <person name="Ola A."/>
            <person name="Ogura Y."/>
            <person name="Katsura K."/>
            <person name="Hayashi T."/>
        </authorList>
    </citation>
    <scope>NUCLEOTIDE SEQUENCE</scope>
    <source>
        <strain evidence="4">NBRC 103626</strain>
    </source>
</reference>